<reference evidence="4" key="2">
    <citation type="submission" date="2015-06" db="UniProtKB">
        <authorList>
            <consortium name="EnsemblPlants"/>
        </authorList>
    </citation>
    <scope>IDENTIFICATION</scope>
    <source>
        <strain evidence="4">DM1-3 516 R44</strain>
    </source>
</reference>
<dbReference type="AlphaFoldDB" id="M1CUP2"/>
<accession>M1CUP2</accession>
<dbReference type="InterPro" id="IPR036600">
    <property type="entry name" value="PAH_sf"/>
</dbReference>
<dbReference type="PaxDb" id="4113-PGSC0003DMT400075123"/>
<protein>
    <submittedName>
        <fullName evidence="4">Uncharacterized protein</fullName>
    </submittedName>
</protein>
<dbReference type="InterPro" id="IPR039774">
    <property type="entry name" value="Sin3-like"/>
</dbReference>
<dbReference type="Pfam" id="PF02671">
    <property type="entry name" value="PAH"/>
    <property type="match status" value="1"/>
</dbReference>
<reference evidence="5" key="1">
    <citation type="journal article" date="2011" name="Nature">
        <title>Genome sequence and analysis of the tuber crop potato.</title>
        <authorList>
            <consortium name="The Potato Genome Sequencing Consortium"/>
        </authorList>
    </citation>
    <scope>NUCLEOTIDE SEQUENCE [LARGE SCALE GENOMIC DNA]</scope>
    <source>
        <strain evidence="5">cv. DM1-3 516 R44</strain>
    </source>
</reference>
<dbReference type="HOGENOM" id="CLU_3054182_0_0_1"/>
<name>M1CUP2_SOLTU</name>
<dbReference type="GO" id="GO:0003714">
    <property type="term" value="F:transcription corepressor activity"/>
    <property type="evidence" value="ECO:0007669"/>
    <property type="project" value="InterPro"/>
</dbReference>
<dbReference type="Gene3D" id="1.20.1160.11">
    <property type="entry name" value="Paired amphipathic helix"/>
    <property type="match status" value="1"/>
</dbReference>
<dbReference type="GO" id="GO:0005634">
    <property type="term" value="C:nucleus"/>
    <property type="evidence" value="ECO:0007669"/>
    <property type="project" value="UniProtKB-SubCell"/>
</dbReference>
<dbReference type="PROSITE" id="PS51477">
    <property type="entry name" value="PAH"/>
    <property type="match status" value="1"/>
</dbReference>
<evidence type="ECO:0000256" key="3">
    <source>
        <dbReference type="PROSITE-ProRule" id="PRU00810"/>
    </source>
</evidence>
<evidence type="ECO:0000313" key="4">
    <source>
        <dbReference type="EnsemblPlants" id="PGSC0003DMT400075123"/>
    </source>
</evidence>
<dbReference type="EnsemblPlants" id="PGSC0003DMT400075123">
    <property type="protein sequence ID" value="PGSC0003DMT400075123"/>
    <property type="gene ID" value="PGSC0003DMG400029221"/>
</dbReference>
<evidence type="ECO:0000256" key="1">
    <source>
        <dbReference type="ARBA" id="ARBA00004123"/>
    </source>
</evidence>
<dbReference type="Proteomes" id="UP000011115">
    <property type="component" value="Unassembled WGS sequence"/>
</dbReference>
<dbReference type="PANTHER" id="PTHR12346">
    <property type="entry name" value="SIN3B-RELATED"/>
    <property type="match status" value="1"/>
</dbReference>
<keyword evidence="5" id="KW-1185">Reference proteome</keyword>
<sequence length="56" mass="6502">MTKSSKEHKDVNEVYHEVSVLLNDRPDLLEEFSEFLPYSATTNPLSNLDGYKKLMK</sequence>
<evidence type="ECO:0000313" key="5">
    <source>
        <dbReference type="Proteomes" id="UP000011115"/>
    </source>
</evidence>
<dbReference type="InParanoid" id="M1CUP2"/>
<dbReference type="PANTHER" id="PTHR12346:SF8">
    <property type="entry name" value="PAIRED AMPHIPATHIC HELIX PROTEIN SIN3-LIKE 2"/>
    <property type="match status" value="1"/>
</dbReference>
<comment type="subcellular location">
    <subcellularLocation>
        <location evidence="1 3">Nucleus</location>
    </subcellularLocation>
</comment>
<dbReference type="Gramene" id="PGSC0003DMT400075123">
    <property type="protein sequence ID" value="PGSC0003DMT400075123"/>
    <property type="gene ID" value="PGSC0003DMG400029221"/>
</dbReference>
<organism evidence="4 5">
    <name type="scientific">Solanum tuberosum</name>
    <name type="common">Potato</name>
    <dbReference type="NCBI Taxonomy" id="4113"/>
    <lineage>
        <taxon>Eukaryota</taxon>
        <taxon>Viridiplantae</taxon>
        <taxon>Streptophyta</taxon>
        <taxon>Embryophyta</taxon>
        <taxon>Tracheophyta</taxon>
        <taxon>Spermatophyta</taxon>
        <taxon>Magnoliopsida</taxon>
        <taxon>eudicotyledons</taxon>
        <taxon>Gunneridae</taxon>
        <taxon>Pentapetalae</taxon>
        <taxon>asterids</taxon>
        <taxon>lamiids</taxon>
        <taxon>Solanales</taxon>
        <taxon>Solanaceae</taxon>
        <taxon>Solanoideae</taxon>
        <taxon>Solaneae</taxon>
        <taxon>Solanum</taxon>
    </lineage>
</organism>
<keyword evidence="2 3" id="KW-0539">Nucleus</keyword>
<dbReference type="SUPFAM" id="SSF47762">
    <property type="entry name" value="PAH2 domain"/>
    <property type="match status" value="1"/>
</dbReference>
<proteinExistence type="predicted"/>
<dbReference type="InterPro" id="IPR003822">
    <property type="entry name" value="PAH"/>
</dbReference>
<evidence type="ECO:0000256" key="2">
    <source>
        <dbReference type="ARBA" id="ARBA00023242"/>
    </source>
</evidence>